<feature type="coiled-coil region" evidence="1">
    <location>
        <begin position="105"/>
        <end position="132"/>
    </location>
</feature>
<dbReference type="Proteomes" id="UP000175993">
    <property type="component" value="Unassembled WGS sequence"/>
</dbReference>
<evidence type="ECO:0000256" key="1">
    <source>
        <dbReference type="SAM" id="Coils"/>
    </source>
</evidence>
<evidence type="ECO:0000313" key="4">
    <source>
        <dbReference type="Proteomes" id="UP000175993"/>
    </source>
</evidence>
<keyword evidence="2" id="KW-1133">Transmembrane helix</keyword>
<evidence type="ECO:0000313" key="3">
    <source>
        <dbReference type="EMBL" id="MUP03530.1"/>
    </source>
</evidence>
<keyword evidence="2" id="KW-0812">Transmembrane</keyword>
<gene>
    <name evidence="3" type="ORF">BBI04_001645</name>
</gene>
<accession>A0ABD6G960</accession>
<dbReference type="EMBL" id="MBEV02000001">
    <property type="protein sequence ID" value="MUP03530.1"/>
    <property type="molecule type" value="Genomic_DNA"/>
</dbReference>
<dbReference type="AlphaFoldDB" id="A0ABD6G960"/>
<evidence type="ECO:0000256" key="2">
    <source>
        <dbReference type="SAM" id="Phobius"/>
    </source>
</evidence>
<organism evidence="3 4">
    <name type="scientific">Agrobacterium vitis</name>
    <name type="common">Rhizobium vitis</name>
    <dbReference type="NCBI Taxonomy" id="373"/>
    <lineage>
        <taxon>Bacteria</taxon>
        <taxon>Pseudomonadati</taxon>
        <taxon>Pseudomonadota</taxon>
        <taxon>Alphaproteobacteria</taxon>
        <taxon>Hyphomicrobiales</taxon>
        <taxon>Rhizobiaceae</taxon>
        <taxon>Rhizobium/Agrobacterium group</taxon>
        <taxon>Agrobacterium</taxon>
    </lineage>
</organism>
<feature type="transmembrane region" description="Helical" evidence="2">
    <location>
        <begin position="14"/>
        <end position="35"/>
    </location>
</feature>
<name>A0ABD6G960_AGRVI</name>
<keyword evidence="1" id="KW-0175">Coiled coil</keyword>
<sequence>MGVFMETMHVMQTMYLIVGLVAFAGALFGLFLMIFRKNRRRRGLLISIAASLGLALVTDTSLEYSAKEAGFKTAQDMQLANKAGITDPAEFEARRAQIEADAKAKIEAQAAERQAKADADKAEAAKRLAEKKSAEIAADARLTAEANFYAPPPAQVAFISAIDQARTDMQTANNDLAKGGVRRTRAKALCAAQKSPAVEDWSGTLEQLTTNSDGLGVVKIKIGEDAYVSTMNNAFSDMSAKTMIDPDTALFKQLAALKEGDRIRFSGRLLTNSSAVDCYWESSITLDGSMKSPEFVFRFSKVLVMP</sequence>
<dbReference type="RefSeq" id="WP_139190359.1">
    <property type="nucleotide sequence ID" value="NZ_CP118259.1"/>
</dbReference>
<reference evidence="3 4" key="1">
    <citation type="submission" date="2019-11" db="EMBL/GenBank/DDBJ databases">
        <title>Whole-genome sequencing of Allorhizobium vitis.</title>
        <authorList>
            <person name="Gan H.M."/>
            <person name="Savka M.A."/>
        </authorList>
    </citation>
    <scope>NUCLEOTIDE SEQUENCE [LARGE SCALE GENOMIC DNA]</scope>
    <source>
        <strain evidence="3 4">AB4</strain>
    </source>
</reference>
<comment type="caution">
    <text evidence="3">The sequence shown here is derived from an EMBL/GenBank/DDBJ whole genome shotgun (WGS) entry which is preliminary data.</text>
</comment>
<proteinExistence type="predicted"/>
<protein>
    <submittedName>
        <fullName evidence="3">Uncharacterized protein</fullName>
    </submittedName>
</protein>
<keyword evidence="2" id="KW-0472">Membrane</keyword>